<evidence type="ECO:0000313" key="5">
    <source>
        <dbReference type="Proteomes" id="UP000529795"/>
    </source>
</evidence>
<comment type="caution">
    <text evidence="4">The sequence shown here is derived from an EMBL/GenBank/DDBJ whole genome shotgun (WGS) entry which is preliminary data.</text>
</comment>
<keyword evidence="1 4" id="KW-0808">Transferase</keyword>
<organism evidence="4 5">
    <name type="scientific">Sphingomonas jinjuensis</name>
    <dbReference type="NCBI Taxonomy" id="535907"/>
    <lineage>
        <taxon>Bacteria</taxon>
        <taxon>Pseudomonadati</taxon>
        <taxon>Pseudomonadota</taxon>
        <taxon>Alphaproteobacteria</taxon>
        <taxon>Sphingomonadales</taxon>
        <taxon>Sphingomonadaceae</taxon>
        <taxon>Sphingomonas</taxon>
    </lineage>
</organism>
<dbReference type="RefSeq" id="WP_183981985.1">
    <property type="nucleotide sequence ID" value="NZ_JACIEV010000001.1"/>
</dbReference>
<dbReference type="Proteomes" id="UP000529795">
    <property type="component" value="Unassembled WGS sequence"/>
</dbReference>
<accession>A0A840FEM5</accession>
<keyword evidence="5" id="KW-1185">Reference proteome</keyword>
<evidence type="ECO:0000256" key="1">
    <source>
        <dbReference type="ARBA" id="ARBA00022679"/>
    </source>
</evidence>
<dbReference type="InterPro" id="IPR016181">
    <property type="entry name" value="Acyl_CoA_acyltransferase"/>
</dbReference>
<feature type="domain" description="N-acetyltransferase" evidence="3">
    <location>
        <begin position="2"/>
        <end position="158"/>
    </location>
</feature>
<keyword evidence="2" id="KW-0012">Acyltransferase</keyword>
<dbReference type="PANTHER" id="PTHR43877">
    <property type="entry name" value="AMINOALKYLPHOSPHONATE N-ACETYLTRANSFERASE-RELATED-RELATED"/>
    <property type="match status" value="1"/>
</dbReference>
<dbReference type="AlphaFoldDB" id="A0A840FEM5"/>
<gene>
    <name evidence="4" type="ORF">GGQ80_000334</name>
</gene>
<dbReference type="PROSITE" id="PS51186">
    <property type="entry name" value="GNAT"/>
    <property type="match status" value="1"/>
</dbReference>
<dbReference type="GO" id="GO:0016747">
    <property type="term" value="F:acyltransferase activity, transferring groups other than amino-acyl groups"/>
    <property type="evidence" value="ECO:0007669"/>
    <property type="project" value="InterPro"/>
</dbReference>
<proteinExistence type="predicted"/>
<reference evidence="4 5" key="1">
    <citation type="submission" date="2020-08" db="EMBL/GenBank/DDBJ databases">
        <title>Genomic Encyclopedia of Type Strains, Phase IV (KMG-IV): sequencing the most valuable type-strain genomes for metagenomic binning, comparative biology and taxonomic classification.</title>
        <authorList>
            <person name="Goeker M."/>
        </authorList>
    </citation>
    <scope>NUCLEOTIDE SEQUENCE [LARGE SCALE GENOMIC DNA]</scope>
    <source>
        <strain evidence="4 5">YC6723</strain>
    </source>
</reference>
<dbReference type="SUPFAM" id="SSF55729">
    <property type="entry name" value="Acyl-CoA N-acyltransferases (Nat)"/>
    <property type="match status" value="1"/>
</dbReference>
<protein>
    <submittedName>
        <fullName evidence="4">N-acetylglutamate synthase-like GNAT family acetyltransferase</fullName>
    </submittedName>
</protein>
<evidence type="ECO:0000259" key="3">
    <source>
        <dbReference type="PROSITE" id="PS51186"/>
    </source>
</evidence>
<evidence type="ECO:0000256" key="2">
    <source>
        <dbReference type="ARBA" id="ARBA00023315"/>
    </source>
</evidence>
<evidence type="ECO:0000313" key="4">
    <source>
        <dbReference type="EMBL" id="MBB4152458.1"/>
    </source>
</evidence>
<dbReference type="CDD" id="cd04301">
    <property type="entry name" value="NAT_SF"/>
    <property type="match status" value="1"/>
</dbReference>
<dbReference type="InterPro" id="IPR000182">
    <property type="entry name" value="GNAT_dom"/>
</dbReference>
<sequence length="158" mass="16791">MLTILPYTDDLAPAFHAINAAWIADMFVLEPHDEHVLSHPREAIVDKGGTILFVHHPDHGVIGAGALMPTGGRGYELTKMGVRADVRGTGAGAVLLDALIAHARDLPDLTTLYLLTSSKCAAAIHLYEKAGFVHDAAILASHGATYARCNVAMRHPLG</sequence>
<dbReference type="Pfam" id="PF00583">
    <property type="entry name" value="Acetyltransf_1"/>
    <property type="match status" value="1"/>
</dbReference>
<name>A0A840FEM5_9SPHN</name>
<dbReference type="EMBL" id="JACIEV010000001">
    <property type="protein sequence ID" value="MBB4152458.1"/>
    <property type="molecule type" value="Genomic_DNA"/>
</dbReference>
<dbReference type="InterPro" id="IPR050832">
    <property type="entry name" value="Bact_Acetyltransf"/>
</dbReference>
<dbReference type="Gene3D" id="3.40.630.30">
    <property type="match status" value="1"/>
</dbReference>